<gene>
    <name evidence="1" type="ORF">HMPREF1981_03599</name>
</gene>
<reference evidence="1 2" key="1">
    <citation type="submission" date="2013-08" db="EMBL/GenBank/DDBJ databases">
        <authorList>
            <person name="Weinstock G."/>
            <person name="Sodergren E."/>
            <person name="Wylie T."/>
            <person name="Fulton L."/>
            <person name="Fulton R."/>
            <person name="Fronick C."/>
            <person name="O'Laughlin M."/>
            <person name="Godfrey J."/>
            <person name="Miner T."/>
            <person name="Herter B."/>
            <person name="Appelbaum E."/>
            <person name="Cordes M."/>
            <person name="Lek S."/>
            <person name="Wollam A."/>
            <person name="Pepin K.H."/>
            <person name="Palsikar V.B."/>
            <person name="Mitreva M."/>
            <person name="Wilson R.K."/>
        </authorList>
    </citation>
    <scope>NUCLEOTIDE SEQUENCE [LARGE SCALE GENOMIC DNA]</scope>
    <source>
        <strain evidence="1 2">F0041</strain>
    </source>
</reference>
<proteinExistence type="predicted"/>
<dbReference type="AlphaFoldDB" id="U2C8F3"/>
<sequence length="67" mass="7798">MGNAGGRYVFEANPVFFESVASLAVYVRENLIRRKITSCIWYMQERPNYKFDLMICGIVFNSSFLFS</sequence>
<name>U2C8F3_9BACE</name>
<accession>U2C8F3</accession>
<comment type="caution">
    <text evidence="1">The sequence shown here is derived from an EMBL/GenBank/DDBJ whole genome shotgun (WGS) entry which is preliminary data.</text>
</comment>
<dbReference type="Proteomes" id="UP000016496">
    <property type="component" value="Unassembled WGS sequence"/>
</dbReference>
<dbReference type="EMBL" id="AWSV01000183">
    <property type="protein sequence ID" value="ERI80795.1"/>
    <property type="molecule type" value="Genomic_DNA"/>
</dbReference>
<protein>
    <submittedName>
        <fullName evidence="1">Uncharacterized protein</fullName>
    </submittedName>
</protein>
<evidence type="ECO:0000313" key="2">
    <source>
        <dbReference type="Proteomes" id="UP000016496"/>
    </source>
</evidence>
<evidence type="ECO:0000313" key="1">
    <source>
        <dbReference type="EMBL" id="ERI80795.1"/>
    </source>
</evidence>
<organism evidence="1 2">
    <name type="scientific">Bacteroides pyogenes F0041</name>
    <dbReference type="NCBI Taxonomy" id="1321819"/>
    <lineage>
        <taxon>Bacteria</taxon>
        <taxon>Pseudomonadati</taxon>
        <taxon>Bacteroidota</taxon>
        <taxon>Bacteroidia</taxon>
        <taxon>Bacteroidales</taxon>
        <taxon>Bacteroidaceae</taxon>
        <taxon>Bacteroides</taxon>
    </lineage>
</organism>
<dbReference type="HOGENOM" id="CLU_2803597_0_0_10"/>
<dbReference type="PATRIC" id="fig|1321819.3.peg.3318"/>